<gene>
    <name evidence="3" type="ORF">HPP92_021515</name>
    <name evidence="2" type="ORF">HPP92_021880</name>
</gene>
<protein>
    <submittedName>
        <fullName evidence="3">Uncharacterized protein</fullName>
    </submittedName>
</protein>
<dbReference type="Proteomes" id="UP000636800">
    <property type="component" value="Chromosome 11"/>
</dbReference>
<sequence>MLACWRTTAYSLSTANSTFICCERNNGLESNSLKPKKRETHGLKRAEREVEEARVGREKPQKGFKDTARDVPFQMLKLWLGQFKDLLEKIFLGRGHTGGEGLQMRSRIPSTNCIRRGGGYCEQ</sequence>
<evidence type="ECO:0000256" key="1">
    <source>
        <dbReference type="SAM" id="MobiDB-lite"/>
    </source>
</evidence>
<feature type="region of interest" description="Disordered" evidence="1">
    <location>
        <begin position="31"/>
        <end position="66"/>
    </location>
</feature>
<name>A0A835PZZ7_VANPL</name>
<dbReference type="Proteomes" id="UP000639772">
    <property type="component" value="Chromosome 11"/>
</dbReference>
<evidence type="ECO:0000313" key="3">
    <source>
        <dbReference type="EMBL" id="KAG0463039.1"/>
    </source>
</evidence>
<dbReference type="EMBL" id="JADCNM010000011">
    <property type="protein sequence ID" value="KAG0463039.1"/>
    <property type="molecule type" value="Genomic_DNA"/>
</dbReference>
<accession>A0A835PZZ7</accession>
<dbReference type="AlphaFoldDB" id="A0A835PZZ7"/>
<keyword evidence="4" id="KW-1185">Reference proteome</keyword>
<evidence type="ECO:0000313" key="2">
    <source>
        <dbReference type="EMBL" id="KAG0461583.1"/>
    </source>
</evidence>
<dbReference type="EMBL" id="JADCNL010000011">
    <property type="protein sequence ID" value="KAG0461583.1"/>
    <property type="molecule type" value="Genomic_DNA"/>
</dbReference>
<feature type="compositionally biased region" description="Basic and acidic residues" evidence="1">
    <location>
        <begin position="40"/>
        <end position="66"/>
    </location>
</feature>
<reference evidence="4 5" key="1">
    <citation type="journal article" date="2020" name="Nat. Food">
        <title>A phased Vanilla planifolia genome enables genetic improvement of flavour and production.</title>
        <authorList>
            <person name="Hasing T."/>
            <person name="Tang H."/>
            <person name="Brym M."/>
            <person name="Khazi F."/>
            <person name="Huang T."/>
            <person name="Chambers A.H."/>
        </authorList>
    </citation>
    <scope>NUCLEOTIDE SEQUENCE [LARGE SCALE GENOMIC DNA]</scope>
    <source>
        <tissue evidence="3">Leaf</tissue>
    </source>
</reference>
<comment type="caution">
    <text evidence="3">The sequence shown here is derived from an EMBL/GenBank/DDBJ whole genome shotgun (WGS) entry which is preliminary data.</text>
</comment>
<evidence type="ECO:0000313" key="4">
    <source>
        <dbReference type="Proteomes" id="UP000636800"/>
    </source>
</evidence>
<proteinExistence type="predicted"/>
<evidence type="ECO:0000313" key="5">
    <source>
        <dbReference type="Proteomes" id="UP000639772"/>
    </source>
</evidence>
<organism evidence="3 5">
    <name type="scientific">Vanilla planifolia</name>
    <name type="common">Vanilla</name>
    <dbReference type="NCBI Taxonomy" id="51239"/>
    <lineage>
        <taxon>Eukaryota</taxon>
        <taxon>Viridiplantae</taxon>
        <taxon>Streptophyta</taxon>
        <taxon>Embryophyta</taxon>
        <taxon>Tracheophyta</taxon>
        <taxon>Spermatophyta</taxon>
        <taxon>Magnoliopsida</taxon>
        <taxon>Liliopsida</taxon>
        <taxon>Asparagales</taxon>
        <taxon>Orchidaceae</taxon>
        <taxon>Vanilloideae</taxon>
        <taxon>Vanilleae</taxon>
        <taxon>Vanilla</taxon>
    </lineage>
</organism>